<evidence type="ECO:0000313" key="2">
    <source>
        <dbReference type="EMBL" id="CAF5065358.1"/>
    </source>
</evidence>
<feature type="non-terminal residue" evidence="2">
    <location>
        <position position="1"/>
    </location>
</feature>
<sequence length="92" mass="10087">TMMISVPKFQLVDDTETNVLESTNFVAPTDQSSETALSSITKGERPSSDIYVPPPYTTDQQKASNFPVDNRSVAIWVQSTTTESSSPTIERS</sequence>
<protein>
    <submittedName>
        <fullName evidence="2">Uncharacterized protein</fullName>
    </submittedName>
</protein>
<dbReference type="EMBL" id="CAJOBR010057634">
    <property type="protein sequence ID" value="CAF5065358.1"/>
    <property type="molecule type" value="Genomic_DNA"/>
</dbReference>
<feature type="region of interest" description="Disordered" evidence="1">
    <location>
        <begin position="30"/>
        <end position="52"/>
    </location>
</feature>
<dbReference type="Proteomes" id="UP000663848">
    <property type="component" value="Unassembled WGS sequence"/>
</dbReference>
<evidence type="ECO:0000256" key="1">
    <source>
        <dbReference type="SAM" id="MobiDB-lite"/>
    </source>
</evidence>
<feature type="non-terminal residue" evidence="2">
    <location>
        <position position="92"/>
    </location>
</feature>
<organism evidence="2 3">
    <name type="scientific">Rotaria socialis</name>
    <dbReference type="NCBI Taxonomy" id="392032"/>
    <lineage>
        <taxon>Eukaryota</taxon>
        <taxon>Metazoa</taxon>
        <taxon>Spiralia</taxon>
        <taxon>Gnathifera</taxon>
        <taxon>Rotifera</taxon>
        <taxon>Eurotatoria</taxon>
        <taxon>Bdelloidea</taxon>
        <taxon>Philodinida</taxon>
        <taxon>Philodinidae</taxon>
        <taxon>Rotaria</taxon>
    </lineage>
</organism>
<proteinExistence type="predicted"/>
<evidence type="ECO:0000313" key="3">
    <source>
        <dbReference type="Proteomes" id="UP000663848"/>
    </source>
</evidence>
<comment type="caution">
    <text evidence="2">The sequence shown here is derived from an EMBL/GenBank/DDBJ whole genome shotgun (WGS) entry which is preliminary data.</text>
</comment>
<feature type="compositionally biased region" description="Polar residues" evidence="1">
    <location>
        <begin position="30"/>
        <end position="41"/>
    </location>
</feature>
<reference evidence="2" key="1">
    <citation type="submission" date="2021-02" db="EMBL/GenBank/DDBJ databases">
        <authorList>
            <person name="Nowell W R."/>
        </authorList>
    </citation>
    <scope>NUCLEOTIDE SEQUENCE</scope>
</reference>
<accession>A0A822DD32</accession>
<gene>
    <name evidence="2" type="ORF">QYT958_LOCUS42913</name>
</gene>
<name>A0A822DD32_9BILA</name>
<dbReference type="AlphaFoldDB" id="A0A822DD32"/>